<sequence length="1442" mass="163888">MYKNKVKIKPRRNIFESIGVKNIDITEIVVYEREKKIELNCLVSTTASLRELDILENSLADKFGQEADFHFELEFLNKEITRDDLKEIIERIIREIKRKNAISRSFLYLYRISIQNEHIDIELKNETAVDILLESSIHEKLNHRLKRYGIRNFEVRLVSGDFTKELKEVDNSIINIEKELEKKISSEEAKVTSVKKAAPVTTSKSGDVVIGKIIKGKTISFEAFSEIYDGESCVLEGQLFSIEKRDLKSGKVLVTFNITNLENSVSCKKFMEKAESEKLSIKENIWVKLNGKKQRDKYSNDEEILMVGSINIIDSKTTEREDRAAEKMVELHTHTKMSDMVGSIDAKNLVKRALKYGHKALAVTDYGGVHSFPFVYKAAKGSDLKVIFGCDAYMVDDSRPMVENPKDVLIQDETYVVYDLETMGLNSHENEIIEIGAIKLKGTRIVDKYSQLINPGKSIPSKIQELTGITDDMVKDEPSIEEVLPGFLEFAGDATLVAHNARFDIGFLTRDVKKYTNIKDYKPSVIDTLQWARDLLPDLRGYGLKSVTKKLGVALENHHRAVDDSQATAHMFAIFLEKFIEEGAVKLNELDKVFPVNIKKQDTSNVMLLVKNNTGLKNLYKLVSEAHINYYGSKKPRIPRSIIEENREGIIIGAAMSMHFGNEGELASAYFRYNLDCIDEKINFYDYIELQPRETYTELYEKEGTGTISSFDNIEKANKSLYKLAKSKGKKVIATSNVHYLDEEDHRVRSILLYGSGSVFREKQYNSDNKFYFRSTNEMLREFSYLGEDVAREIVIESTNAIADEVEKIQPVPSGFFPPKIDNAEEIVKEMTYNKAYKIYGNPLPEIVAQRLERELKAIVGNGFSVLYLSAQKLVKESLDNGYLVGSRGSVGSSLVAFMMDITEVNALYPHYICVDENCRYSEFMDKEGAGVDLPDKICPKCGKELKKEGHAIPFEVFMGFNGDKVPDIDLNFSGEYQSEIHRYCERLFGKENVFKAGTISTLAEKNAYGYVKKYFEEHNISVRNAEIIRLAKKCEGAKKTTGQHPGGMIVVPQGHSIYEFCPVQKPANDAKNESITTHFDYHVMDEQLVKLDILGHDDPTTIKLLQEYTGVDIYDVPLADPETLKIFSGTESLGVTPDQINSVIGTYGVPEFGTQFVRQMLVDTMPTTFAELVRISGLSHGTDVWLNNAQEFVRKGEATLSEIISVRDDIMNYLIDSGIEKGTAFKIMEFVRKGRPSKEADAWKDYSKLMKEHNVPDWYIESCRRIKYMFPKGHAVAYVTMAMRIAYFKVHHPLAFYAAYLSRKADDFDSEFMLSLNSVKEKIDELSKEMKLDVRQKSQLAVSEIILEMHARGFEFLGIDIYKSDGFKFTIEDDKIRIPLVALNGLGGAVVENVIKEREIGKFLSYEDLKRRTKASQTVIEKLKIVNAIDGLSDTNQKSLF</sequence>
<dbReference type="Proteomes" id="UP000006875">
    <property type="component" value="Chromosome"/>
</dbReference>
<dbReference type="PANTHER" id="PTHR32294">
    <property type="entry name" value="DNA POLYMERASE III SUBUNIT ALPHA"/>
    <property type="match status" value="1"/>
</dbReference>
<keyword evidence="4 11" id="KW-0548">Nucleotidyltransferase</keyword>
<dbReference type="FunFam" id="3.30.420.10:FF:000045">
    <property type="entry name" value="3'-5' exonuclease DinG"/>
    <property type="match status" value="1"/>
</dbReference>
<dbReference type="Pfam" id="PF02811">
    <property type="entry name" value="PHP"/>
    <property type="match status" value="1"/>
</dbReference>
<gene>
    <name evidence="11" type="primary">polC</name>
    <name evidence="14" type="ordered locus">Ilyop_1329</name>
</gene>
<dbReference type="RefSeq" id="WP_013387777.1">
    <property type="nucleotide sequence ID" value="NC_014632.1"/>
</dbReference>
<dbReference type="HOGENOM" id="CLU_003297_2_0_0"/>
<evidence type="ECO:0000256" key="10">
    <source>
        <dbReference type="ARBA" id="ARBA00049244"/>
    </source>
</evidence>
<dbReference type="Gene3D" id="2.40.50.140">
    <property type="entry name" value="Nucleic acid-binding proteins"/>
    <property type="match status" value="1"/>
</dbReference>
<dbReference type="CDD" id="cd06127">
    <property type="entry name" value="DEDDh"/>
    <property type="match status" value="1"/>
</dbReference>
<keyword evidence="5 11" id="KW-0235">DNA replication</keyword>
<dbReference type="GO" id="GO:0008408">
    <property type="term" value="F:3'-5' exonuclease activity"/>
    <property type="evidence" value="ECO:0007669"/>
    <property type="project" value="UniProtKB-UniRule"/>
</dbReference>
<accession>E3H9Y2</accession>
<dbReference type="GO" id="GO:0006261">
    <property type="term" value="P:DNA-templated DNA replication"/>
    <property type="evidence" value="ECO:0007669"/>
    <property type="project" value="UniProtKB-UniRule"/>
</dbReference>
<evidence type="ECO:0000313" key="14">
    <source>
        <dbReference type="EMBL" id="ADO83110.1"/>
    </source>
</evidence>
<name>E3H9Y2_ILYPC</name>
<dbReference type="Pfam" id="PF00929">
    <property type="entry name" value="RNase_T"/>
    <property type="match status" value="1"/>
</dbReference>
<dbReference type="STRING" id="572544.Ilyop_1329"/>
<dbReference type="NCBIfam" id="TIGR01405">
    <property type="entry name" value="polC_Gram_pos"/>
    <property type="match status" value="1"/>
</dbReference>
<dbReference type="CDD" id="cd04484">
    <property type="entry name" value="polC_OBF"/>
    <property type="match status" value="1"/>
</dbReference>
<dbReference type="GO" id="GO:0003677">
    <property type="term" value="F:DNA binding"/>
    <property type="evidence" value="ECO:0007669"/>
    <property type="project" value="UniProtKB-UniRule"/>
</dbReference>
<evidence type="ECO:0000256" key="3">
    <source>
        <dbReference type="ARBA" id="ARBA00022679"/>
    </source>
</evidence>
<dbReference type="Pfam" id="PF14579">
    <property type="entry name" value="HHH_6"/>
    <property type="match status" value="1"/>
</dbReference>
<dbReference type="InterPro" id="IPR013520">
    <property type="entry name" value="Ribonucl_H"/>
</dbReference>
<dbReference type="NCBIfam" id="NF001688">
    <property type="entry name" value="PRK00448.1"/>
    <property type="match status" value="1"/>
</dbReference>
<dbReference type="Gene3D" id="3.20.20.140">
    <property type="entry name" value="Metal-dependent hydrolases"/>
    <property type="match status" value="2"/>
</dbReference>
<dbReference type="eggNOG" id="COG2176">
    <property type="taxonomic scope" value="Bacteria"/>
</dbReference>
<feature type="domain" description="Exonuclease" evidence="12">
    <location>
        <begin position="414"/>
        <end position="581"/>
    </location>
</feature>
<dbReference type="SUPFAM" id="SSF160975">
    <property type="entry name" value="AF1531-like"/>
    <property type="match status" value="1"/>
</dbReference>
<keyword evidence="7 11" id="KW-0378">Hydrolase</keyword>
<reference evidence="14 15" key="1">
    <citation type="journal article" date="2010" name="Stand. Genomic Sci.">
        <title>Complete genome sequence of Ilyobacter polytropus type strain (CuHbu1).</title>
        <authorList>
            <person name="Sikorski J."/>
            <person name="Chertkov O."/>
            <person name="Lapidus A."/>
            <person name="Nolan M."/>
            <person name="Lucas S."/>
            <person name="Del Rio T.G."/>
            <person name="Tice H."/>
            <person name="Cheng J.F."/>
            <person name="Tapia R."/>
            <person name="Han C."/>
            <person name="Goodwin L."/>
            <person name="Pitluck S."/>
            <person name="Liolios K."/>
            <person name="Ivanova N."/>
            <person name="Mavromatis K."/>
            <person name="Mikhailova N."/>
            <person name="Pati A."/>
            <person name="Chen A."/>
            <person name="Palaniappan K."/>
            <person name="Land M."/>
            <person name="Hauser L."/>
            <person name="Chang Y.J."/>
            <person name="Jeffries C.D."/>
            <person name="Brambilla E."/>
            <person name="Yasawong M."/>
            <person name="Rohde M."/>
            <person name="Pukall R."/>
            <person name="Spring S."/>
            <person name="Goker M."/>
            <person name="Woyke T."/>
            <person name="Bristow J."/>
            <person name="Eisen J.A."/>
            <person name="Markowitz V."/>
            <person name="Hugenholtz P."/>
            <person name="Kyrpides N.C."/>
            <person name="Klenk H.P."/>
        </authorList>
    </citation>
    <scope>NUCLEOTIDE SEQUENCE [LARGE SCALE GENOMIC DNA]</scope>
    <source>
        <strain evidence="15">ATCC 51220 / DSM 2926 / LMG 16218 / CuHBu1</strain>
    </source>
</reference>
<protein>
    <recommendedName>
        <fullName evidence="11">DNA polymerase III PolC-type</fullName>
        <shortName evidence="11">PolIII</shortName>
        <ecNumber evidence="11">2.7.7.7</ecNumber>
    </recommendedName>
</protein>
<dbReference type="EMBL" id="CP002281">
    <property type="protein sequence ID" value="ADO83110.1"/>
    <property type="molecule type" value="Genomic_DNA"/>
</dbReference>
<dbReference type="Gene3D" id="1.10.150.870">
    <property type="match status" value="1"/>
</dbReference>
<dbReference type="EC" id="2.7.7.7" evidence="11"/>
<comment type="catalytic activity">
    <reaction evidence="10 11">
        <text>DNA(n) + a 2'-deoxyribonucleoside 5'-triphosphate = DNA(n+1) + diphosphate</text>
        <dbReference type="Rhea" id="RHEA:22508"/>
        <dbReference type="Rhea" id="RHEA-COMP:17339"/>
        <dbReference type="Rhea" id="RHEA-COMP:17340"/>
        <dbReference type="ChEBI" id="CHEBI:33019"/>
        <dbReference type="ChEBI" id="CHEBI:61560"/>
        <dbReference type="ChEBI" id="CHEBI:173112"/>
        <dbReference type="EC" id="2.7.7.7"/>
    </reaction>
</comment>
<dbReference type="NCBIfam" id="TIGR00573">
    <property type="entry name" value="dnaq"/>
    <property type="match status" value="1"/>
</dbReference>
<dbReference type="InterPro" id="IPR004013">
    <property type="entry name" value="PHP_dom"/>
</dbReference>
<dbReference type="SMART" id="SM00481">
    <property type="entry name" value="POLIIIAc"/>
    <property type="match status" value="1"/>
</dbReference>
<dbReference type="Gene3D" id="3.30.420.10">
    <property type="entry name" value="Ribonuclease H-like superfamily/Ribonuclease H"/>
    <property type="match status" value="1"/>
</dbReference>
<dbReference type="InterPro" id="IPR012340">
    <property type="entry name" value="NA-bd_OB-fold"/>
</dbReference>
<keyword evidence="8 11" id="KW-0269">Exonuclease</keyword>
<evidence type="ECO:0000256" key="9">
    <source>
        <dbReference type="ARBA" id="ARBA00022932"/>
    </source>
</evidence>
<dbReference type="KEGG" id="ipo:Ilyop_1329"/>
<evidence type="ECO:0000256" key="7">
    <source>
        <dbReference type="ARBA" id="ARBA00022801"/>
    </source>
</evidence>
<feature type="domain" description="Polymerase/histidinol phosphatase N-terminal" evidence="13">
    <location>
        <begin position="329"/>
        <end position="396"/>
    </location>
</feature>
<dbReference type="SMART" id="SM00479">
    <property type="entry name" value="EXOIII"/>
    <property type="match status" value="1"/>
</dbReference>
<keyword evidence="9 11" id="KW-0239">DNA-directed DNA polymerase</keyword>
<dbReference type="InterPro" id="IPR004805">
    <property type="entry name" value="DnaE2/DnaE/PolC"/>
</dbReference>
<dbReference type="Gene3D" id="3.30.1900.20">
    <property type="match status" value="2"/>
</dbReference>
<evidence type="ECO:0000256" key="8">
    <source>
        <dbReference type="ARBA" id="ARBA00022839"/>
    </source>
</evidence>
<dbReference type="CDD" id="cd07435">
    <property type="entry name" value="PHP_PolIIIA_POLC"/>
    <property type="match status" value="1"/>
</dbReference>
<dbReference type="OrthoDB" id="9804290at2"/>
<keyword evidence="2 11" id="KW-0963">Cytoplasm</keyword>
<dbReference type="InterPro" id="IPR012337">
    <property type="entry name" value="RNaseH-like_sf"/>
</dbReference>
<evidence type="ECO:0000313" key="15">
    <source>
        <dbReference type="Proteomes" id="UP000006875"/>
    </source>
</evidence>
<keyword evidence="6 11" id="KW-0540">Nuclease</keyword>
<dbReference type="GO" id="GO:0003887">
    <property type="term" value="F:DNA-directed DNA polymerase activity"/>
    <property type="evidence" value="ECO:0007669"/>
    <property type="project" value="UniProtKB-UniRule"/>
</dbReference>
<dbReference type="InterPro" id="IPR006054">
    <property type="entry name" value="DnaQ"/>
</dbReference>
<comment type="subcellular location">
    <subcellularLocation>
        <location evidence="11">Cytoplasm</location>
    </subcellularLocation>
</comment>
<dbReference type="InterPro" id="IPR040982">
    <property type="entry name" value="DNA_pol3_finger"/>
</dbReference>
<dbReference type="InterPro" id="IPR003141">
    <property type="entry name" value="Pol/His_phosphatase_N"/>
</dbReference>
<dbReference type="Pfam" id="PF17657">
    <property type="entry name" value="DNA_pol3_finger"/>
    <property type="match status" value="1"/>
</dbReference>
<dbReference type="InterPro" id="IPR011708">
    <property type="entry name" value="DNA_pol3_alpha_NTPase_dom"/>
</dbReference>
<evidence type="ECO:0000256" key="6">
    <source>
        <dbReference type="ARBA" id="ARBA00022722"/>
    </source>
</evidence>
<dbReference type="PANTHER" id="PTHR32294:SF5">
    <property type="entry name" value="DNA POLYMERASE III POLC-TYPE"/>
    <property type="match status" value="1"/>
</dbReference>
<dbReference type="HAMAP" id="MF_00356">
    <property type="entry name" value="DNApol_PolC"/>
    <property type="match status" value="1"/>
</dbReference>
<evidence type="ECO:0000256" key="5">
    <source>
        <dbReference type="ARBA" id="ARBA00022705"/>
    </source>
</evidence>
<keyword evidence="15" id="KW-1185">Reference proteome</keyword>
<dbReference type="Gene3D" id="6.10.140.1510">
    <property type="match status" value="1"/>
</dbReference>
<evidence type="ECO:0000256" key="2">
    <source>
        <dbReference type="ARBA" id="ARBA00022490"/>
    </source>
</evidence>
<dbReference type="SUPFAM" id="SSF53098">
    <property type="entry name" value="Ribonuclease H-like"/>
    <property type="match status" value="1"/>
</dbReference>
<dbReference type="Gene3D" id="1.10.150.700">
    <property type="entry name" value="PolC, middle finger domain"/>
    <property type="match status" value="1"/>
</dbReference>
<evidence type="ECO:0000256" key="1">
    <source>
        <dbReference type="ARBA" id="ARBA00003452"/>
    </source>
</evidence>
<organism evidence="14 15">
    <name type="scientific">Ilyobacter polytropus (strain ATCC 51220 / DSM 2926 / LMG 16218 / CuHBu1)</name>
    <dbReference type="NCBI Taxonomy" id="572544"/>
    <lineage>
        <taxon>Bacteria</taxon>
        <taxon>Fusobacteriati</taxon>
        <taxon>Fusobacteriota</taxon>
        <taxon>Fusobacteriia</taxon>
        <taxon>Fusobacteriales</taxon>
        <taxon>Fusobacteriaceae</taxon>
        <taxon>Ilyobacter</taxon>
    </lineage>
</organism>
<evidence type="ECO:0000256" key="4">
    <source>
        <dbReference type="ARBA" id="ARBA00022695"/>
    </source>
</evidence>
<dbReference type="GO" id="GO:0005737">
    <property type="term" value="C:cytoplasm"/>
    <property type="evidence" value="ECO:0007669"/>
    <property type="project" value="UniProtKB-SubCell"/>
</dbReference>
<dbReference type="InterPro" id="IPR006308">
    <property type="entry name" value="Pol_III_a_PolC-type_gram_pos"/>
</dbReference>
<evidence type="ECO:0000259" key="13">
    <source>
        <dbReference type="SMART" id="SM00481"/>
    </source>
</evidence>
<evidence type="ECO:0000256" key="11">
    <source>
        <dbReference type="HAMAP-Rule" id="MF_00356"/>
    </source>
</evidence>
<comment type="similarity">
    <text evidence="11">Belongs to the DNA polymerase type-C family. PolC subfamily.</text>
</comment>
<comment type="function">
    <text evidence="1 11">Required for replicative DNA synthesis. This DNA polymerase also exhibits 3' to 5' exonuclease activity.</text>
</comment>
<dbReference type="Pfam" id="PF07733">
    <property type="entry name" value="DNA_pol3_alpha"/>
    <property type="match status" value="2"/>
</dbReference>
<evidence type="ECO:0000259" key="12">
    <source>
        <dbReference type="SMART" id="SM00479"/>
    </source>
</evidence>
<dbReference type="InterPro" id="IPR044923">
    <property type="entry name" value="PolC_middle_finger_sf"/>
</dbReference>
<dbReference type="InterPro" id="IPR029460">
    <property type="entry name" value="DNAPol_HHH"/>
</dbReference>
<dbReference type="InterPro" id="IPR036397">
    <property type="entry name" value="RNaseH_sf"/>
</dbReference>
<proteinExistence type="inferred from homology"/>
<keyword evidence="3 11" id="KW-0808">Transferase</keyword>